<organism evidence="2">
    <name type="scientific">Schizaphis graminum</name>
    <name type="common">Green bug aphid</name>
    <dbReference type="NCBI Taxonomy" id="13262"/>
    <lineage>
        <taxon>Eukaryota</taxon>
        <taxon>Metazoa</taxon>
        <taxon>Ecdysozoa</taxon>
        <taxon>Arthropoda</taxon>
        <taxon>Hexapoda</taxon>
        <taxon>Insecta</taxon>
        <taxon>Pterygota</taxon>
        <taxon>Neoptera</taxon>
        <taxon>Paraneoptera</taxon>
        <taxon>Hemiptera</taxon>
        <taxon>Sternorrhyncha</taxon>
        <taxon>Aphidomorpha</taxon>
        <taxon>Aphidoidea</taxon>
        <taxon>Aphididae</taxon>
        <taxon>Aphidini</taxon>
        <taxon>Schizaphis</taxon>
    </lineage>
</organism>
<dbReference type="EMBL" id="GGMR01010080">
    <property type="protein sequence ID" value="MBY22699.1"/>
    <property type="molecule type" value="Transcribed_RNA"/>
</dbReference>
<sequence length="108" mass="11991">MRMVDIHQYHYLPDQAGNSETVELCAGRPRERKSRGHAPSPRGHSRGMSTGTPPSAAARLRIYLYVILHYRSAARPSTSALGSVCGLPPTTPDGCECVQRQYRGRILW</sequence>
<reference evidence="2" key="1">
    <citation type="submission" date="2018-04" db="EMBL/GenBank/DDBJ databases">
        <title>Transcriptome of Schizaphis graminum biotype I.</title>
        <authorList>
            <person name="Scully E.D."/>
            <person name="Geib S.M."/>
            <person name="Palmer N.A."/>
            <person name="Koch K."/>
            <person name="Bradshaw J."/>
            <person name="Heng-Moss T."/>
            <person name="Sarath G."/>
        </authorList>
    </citation>
    <scope>NUCLEOTIDE SEQUENCE</scope>
</reference>
<gene>
    <name evidence="2" type="ORF">g.14161</name>
</gene>
<evidence type="ECO:0000256" key="1">
    <source>
        <dbReference type="SAM" id="MobiDB-lite"/>
    </source>
</evidence>
<protein>
    <submittedName>
        <fullName evidence="2">Uncharacterized protein</fullName>
    </submittedName>
</protein>
<name>A0A2S2NZR2_SCHGA</name>
<evidence type="ECO:0000313" key="2">
    <source>
        <dbReference type="EMBL" id="MBY22699.1"/>
    </source>
</evidence>
<accession>A0A2S2NZR2</accession>
<proteinExistence type="predicted"/>
<dbReference type="AlphaFoldDB" id="A0A2S2NZR2"/>
<feature type="region of interest" description="Disordered" evidence="1">
    <location>
        <begin position="26"/>
        <end position="54"/>
    </location>
</feature>